<dbReference type="GO" id="GO:0006811">
    <property type="term" value="P:monoatomic ion transport"/>
    <property type="evidence" value="ECO:0007669"/>
    <property type="project" value="UniProtKB-KW"/>
</dbReference>
<dbReference type="Pfam" id="PF10531">
    <property type="entry name" value="SLBB"/>
    <property type="match status" value="1"/>
</dbReference>
<organism evidence="18 19">
    <name type="scientific">Leptolyngbya cf. ectocarpi LEGE 11479</name>
    <dbReference type="NCBI Taxonomy" id="1828722"/>
    <lineage>
        <taxon>Bacteria</taxon>
        <taxon>Bacillati</taxon>
        <taxon>Cyanobacteriota</taxon>
        <taxon>Cyanophyceae</taxon>
        <taxon>Leptolyngbyales</taxon>
        <taxon>Leptolyngbyaceae</taxon>
        <taxon>Leptolyngbya group</taxon>
        <taxon>Leptolyngbya</taxon>
    </lineage>
</organism>
<keyword evidence="13" id="KW-0998">Cell outer membrane</keyword>
<evidence type="ECO:0000256" key="1">
    <source>
        <dbReference type="ARBA" id="ARBA00004571"/>
    </source>
</evidence>
<feature type="domain" description="Soluble ligand binding" evidence="16">
    <location>
        <begin position="373"/>
        <end position="424"/>
    </location>
</feature>
<protein>
    <submittedName>
        <fullName evidence="18">SLBB domain-containing protein</fullName>
    </submittedName>
</protein>
<dbReference type="InterPro" id="IPR054765">
    <property type="entry name" value="SLBB_dom"/>
</dbReference>
<dbReference type="InterPro" id="IPR019554">
    <property type="entry name" value="Soluble_ligand-bd"/>
</dbReference>
<dbReference type="GO" id="GO:0046930">
    <property type="term" value="C:pore complex"/>
    <property type="evidence" value="ECO:0007669"/>
    <property type="project" value="UniProtKB-KW"/>
</dbReference>
<evidence type="ECO:0000256" key="2">
    <source>
        <dbReference type="ARBA" id="ARBA00009450"/>
    </source>
</evidence>
<evidence type="ECO:0000256" key="9">
    <source>
        <dbReference type="ARBA" id="ARBA00023065"/>
    </source>
</evidence>
<dbReference type="PANTHER" id="PTHR33619:SF3">
    <property type="entry name" value="POLYSACCHARIDE EXPORT PROTEIN GFCE-RELATED"/>
    <property type="match status" value="1"/>
</dbReference>
<keyword evidence="12" id="KW-0564">Palmitate</keyword>
<evidence type="ECO:0000313" key="19">
    <source>
        <dbReference type="Proteomes" id="UP000615026"/>
    </source>
</evidence>
<dbReference type="Pfam" id="PF02563">
    <property type="entry name" value="Poly_export"/>
    <property type="match status" value="1"/>
</dbReference>
<evidence type="ECO:0000256" key="7">
    <source>
        <dbReference type="ARBA" id="ARBA00022729"/>
    </source>
</evidence>
<dbReference type="GO" id="GO:0015288">
    <property type="term" value="F:porin activity"/>
    <property type="evidence" value="ECO:0007669"/>
    <property type="project" value="UniProtKB-KW"/>
</dbReference>
<feature type="domain" description="SLBB" evidence="17">
    <location>
        <begin position="130"/>
        <end position="215"/>
    </location>
</feature>
<dbReference type="Pfam" id="PF22461">
    <property type="entry name" value="SLBB_2"/>
    <property type="match status" value="1"/>
</dbReference>
<keyword evidence="11" id="KW-0472">Membrane</keyword>
<dbReference type="AlphaFoldDB" id="A0A928ZWQ9"/>
<keyword evidence="14" id="KW-0449">Lipoprotein</keyword>
<dbReference type="GO" id="GO:0015159">
    <property type="term" value="F:polysaccharide transmembrane transporter activity"/>
    <property type="evidence" value="ECO:0007669"/>
    <property type="project" value="InterPro"/>
</dbReference>
<dbReference type="Proteomes" id="UP000615026">
    <property type="component" value="Unassembled WGS sequence"/>
</dbReference>
<dbReference type="InterPro" id="IPR003715">
    <property type="entry name" value="Poly_export_N"/>
</dbReference>
<gene>
    <name evidence="18" type="ORF">IQ260_19590</name>
</gene>
<keyword evidence="9" id="KW-0406">Ion transport</keyword>
<keyword evidence="7" id="KW-0732">Signal</keyword>
<keyword evidence="6" id="KW-0812">Transmembrane</keyword>
<evidence type="ECO:0000256" key="5">
    <source>
        <dbReference type="ARBA" id="ARBA00022597"/>
    </source>
</evidence>
<evidence type="ECO:0000256" key="12">
    <source>
        <dbReference type="ARBA" id="ARBA00023139"/>
    </source>
</evidence>
<keyword evidence="19" id="KW-1185">Reference proteome</keyword>
<evidence type="ECO:0000256" key="13">
    <source>
        <dbReference type="ARBA" id="ARBA00023237"/>
    </source>
</evidence>
<evidence type="ECO:0000256" key="6">
    <source>
        <dbReference type="ARBA" id="ARBA00022692"/>
    </source>
</evidence>
<dbReference type="GO" id="GO:0009279">
    <property type="term" value="C:cell outer membrane"/>
    <property type="evidence" value="ECO:0007669"/>
    <property type="project" value="UniProtKB-SubCell"/>
</dbReference>
<name>A0A928ZWQ9_LEPEC</name>
<dbReference type="InterPro" id="IPR049712">
    <property type="entry name" value="Poly_export"/>
</dbReference>
<keyword evidence="3" id="KW-0813">Transport</keyword>
<comment type="subcellular location">
    <subcellularLocation>
        <location evidence="1">Cell outer membrane</location>
        <topology evidence="1">Multi-pass membrane protein</topology>
    </subcellularLocation>
</comment>
<keyword evidence="4" id="KW-1134">Transmembrane beta strand</keyword>
<proteinExistence type="inferred from homology"/>
<keyword evidence="8" id="KW-0625">Polysaccharide transport</keyword>
<evidence type="ECO:0000256" key="10">
    <source>
        <dbReference type="ARBA" id="ARBA00023114"/>
    </source>
</evidence>
<dbReference type="RefSeq" id="WP_193994780.1">
    <property type="nucleotide sequence ID" value="NZ_JADEXP010000207.1"/>
</dbReference>
<feature type="domain" description="Polysaccharide export protein N-terminal" evidence="15">
    <location>
        <begin position="52"/>
        <end position="123"/>
    </location>
</feature>
<evidence type="ECO:0000256" key="14">
    <source>
        <dbReference type="ARBA" id="ARBA00023288"/>
    </source>
</evidence>
<comment type="caution">
    <text evidence="18">The sequence shown here is derived from an EMBL/GenBank/DDBJ whole genome shotgun (WGS) entry which is preliminary data.</text>
</comment>
<evidence type="ECO:0000256" key="8">
    <source>
        <dbReference type="ARBA" id="ARBA00023047"/>
    </source>
</evidence>
<evidence type="ECO:0000313" key="18">
    <source>
        <dbReference type="EMBL" id="MBE9068851.1"/>
    </source>
</evidence>
<dbReference type="Gene3D" id="3.10.560.10">
    <property type="entry name" value="Outer membrane lipoprotein wza domain like"/>
    <property type="match status" value="3"/>
</dbReference>
<evidence type="ECO:0000259" key="17">
    <source>
        <dbReference type="Pfam" id="PF22461"/>
    </source>
</evidence>
<accession>A0A928ZWQ9</accession>
<comment type="similarity">
    <text evidence="2">Belongs to the BexD/CtrA/VexA family.</text>
</comment>
<evidence type="ECO:0000256" key="3">
    <source>
        <dbReference type="ARBA" id="ARBA00022448"/>
    </source>
</evidence>
<evidence type="ECO:0000259" key="15">
    <source>
        <dbReference type="Pfam" id="PF02563"/>
    </source>
</evidence>
<dbReference type="PANTHER" id="PTHR33619">
    <property type="entry name" value="POLYSACCHARIDE EXPORT PROTEIN GFCE-RELATED"/>
    <property type="match status" value="1"/>
</dbReference>
<dbReference type="EMBL" id="JADEXP010000207">
    <property type="protein sequence ID" value="MBE9068851.1"/>
    <property type="molecule type" value="Genomic_DNA"/>
</dbReference>
<evidence type="ECO:0000259" key="16">
    <source>
        <dbReference type="Pfam" id="PF10531"/>
    </source>
</evidence>
<reference evidence="18" key="1">
    <citation type="submission" date="2020-10" db="EMBL/GenBank/DDBJ databases">
        <authorList>
            <person name="Castelo-Branco R."/>
            <person name="Eusebio N."/>
            <person name="Adriana R."/>
            <person name="Vieira A."/>
            <person name="Brugerolle De Fraissinette N."/>
            <person name="Rezende De Castro R."/>
            <person name="Schneider M.P."/>
            <person name="Vasconcelos V."/>
            <person name="Leao P.N."/>
        </authorList>
    </citation>
    <scope>NUCLEOTIDE SEQUENCE</scope>
    <source>
        <strain evidence="18">LEGE 11479</strain>
    </source>
</reference>
<sequence>MTHIVSFSTIVRTVVGAGFAVGTVLSSAEMSLASLPGLPTGYAVPAATLLDDNYLLGPGDLITIDVFNVPEYSGEQRVLANGNVNLPAVGQVSVNGLSLAQAEQVIGARYTGEVRYPQITVNLLTPRQLRIALTGEIQTPGQYTLAVGEAGQFPSLIEAIKLAGGITQAADWQRVEVQRRVENGGTQRVVSNLAALLNRGDLSQDFPLRDGDSITISQIDEIDLETSRQIALSNIATDAEEAISVAIVGEVFRPGTYNYASRSASSQTIVGDNATSNTVQQPGRLTVTRALQLAGGVKPLADLRHIEVKRTTRRGNDRTISLDLWKLVEAGERGQDLILQEGDTIVVPTDTNASPEQIGILTATNLSPDSIAVNIVGEVETPGPVAVAANTTLNQAVLAAGGFNNRAKETVALIRLNPDGSVTQRAIEIDLSQGLDPEDNPIMQHNDIVVVDPNAVSRLSDGLSSILGPFLQILPFGNLF</sequence>
<keyword evidence="10" id="KW-0626">Porin</keyword>
<keyword evidence="5" id="KW-0762">Sugar transport</keyword>
<evidence type="ECO:0000256" key="11">
    <source>
        <dbReference type="ARBA" id="ARBA00023136"/>
    </source>
</evidence>
<evidence type="ECO:0000256" key="4">
    <source>
        <dbReference type="ARBA" id="ARBA00022452"/>
    </source>
</evidence>